<evidence type="ECO:0000313" key="2">
    <source>
        <dbReference type="EMBL" id="KAK5998235.1"/>
    </source>
</evidence>
<keyword evidence="3" id="KW-1185">Reference proteome</keyword>
<feature type="domain" description="Heterokaryon incompatibility" evidence="1">
    <location>
        <begin position="22"/>
        <end position="115"/>
    </location>
</feature>
<protein>
    <submittedName>
        <fullName evidence="2">Vegetative incompatibility protein HET-E-1</fullName>
    </submittedName>
</protein>
<reference evidence="2 3" key="1">
    <citation type="submission" date="2024-01" db="EMBL/GenBank/DDBJ databases">
        <title>Complete genome of Cladobotryum mycophilum ATHUM6906.</title>
        <authorList>
            <person name="Christinaki A.C."/>
            <person name="Myridakis A.I."/>
            <person name="Kouvelis V.N."/>
        </authorList>
    </citation>
    <scope>NUCLEOTIDE SEQUENCE [LARGE SCALE GENOMIC DNA]</scope>
    <source>
        <strain evidence="2 3">ATHUM6906</strain>
    </source>
</reference>
<name>A0ABR0T2I5_9HYPO</name>
<organism evidence="2 3">
    <name type="scientific">Cladobotryum mycophilum</name>
    <dbReference type="NCBI Taxonomy" id="491253"/>
    <lineage>
        <taxon>Eukaryota</taxon>
        <taxon>Fungi</taxon>
        <taxon>Dikarya</taxon>
        <taxon>Ascomycota</taxon>
        <taxon>Pezizomycotina</taxon>
        <taxon>Sordariomycetes</taxon>
        <taxon>Hypocreomycetidae</taxon>
        <taxon>Hypocreales</taxon>
        <taxon>Hypocreaceae</taxon>
        <taxon>Cladobotryum</taxon>
    </lineage>
</organism>
<comment type="caution">
    <text evidence="2">The sequence shown here is derived from an EMBL/GenBank/DDBJ whole genome shotgun (WGS) entry which is preliminary data.</text>
</comment>
<dbReference type="PANTHER" id="PTHR10622:SF10">
    <property type="entry name" value="HET DOMAIN-CONTAINING PROTEIN"/>
    <property type="match status" value="1"/>
</dbReference>
<dbReference type="PANTHER" id="PTHR10622">
    <property type="entry name" value="HET DOMAIN-CONTAINING PROTEIN"/>
    <property type="match status" value="1"/>
</dbReference>
<dbReference type="Proteomes" id="UP001338125">
    <property type="component" value="Unassembled WGS sequence"/>
</dbReference>
<sequence length="520" mass="58850">MRLINTRSLELEEFYGDDIPRYAILSHTWGSEEATLQGWQNRHDSALTEDGYAKIHMARGQALNDGIEYLWVDTVCIDKSSLAEVSEAINSMFWWYRDAYVCYAHLSDVGDSEDTMVDMTEMMYEFSDSRWFRRGWTLQELLAPGRVVFYSKFWTKLGTKHNMANDVARITGIEETYLLGMELSRASVAKRMSWMSQRHTTRPEDQAYCMMGIFDINMPLLYGEGRKAFMRLQAEIMKQSVDETLFCWSWDEATPSDWVNLLAPSPSNFSHSGKYEESPGLHSSYSLTNLGINISLSLTTLWTHYVAVLNVQAPDGSPVGIALAGYPEKGIFWRTNFPPGPVELPLKGLESANAGGVAFRKNVLVLSRMPKAALNLVRPVSWETPPFKYAIMIAFSDKTLQQSTRRRGIHGAIIRLKVSSRIEMRFLFAINASGRPCWYFVDLTPSSSRSLDVVETTGQEELERHLDTLSVQHAVRGTRHVQKTDYAVSIGRALKMPHGGVLRLVHIRTGKCVDVNGLKA</sequence>
<dbReference type="EMBL" id="JAVFKD010000001">
    <property type="protein sequence ID" value="KAK5998235.1"/>
    <property type="molecule type" value="Genomic_DNA"/>
</dbReference>
<dbReference type="Pfam" id="PF06985">
    <property type="entry name" value="HET"/>
    <property type="match status" value="1"/>
</dbReference>
<evidence type="ECO:0000313" key="3">
    <source>
        <dbReference type="Proteomes" id="UP001338125"/>
    </source>
</evidence>
<gene>
    <name evidence="2" type="ORF">PT974_00609</name>
</gene>
<accession>A0ABR0T2I5</accession>
<dbReference type="InterPro" id="IPR010730">
    <property type="entry name" value="HET"/>
</dbReference>
<evidence type="ECO:0000259" key="1">
    <source>
        <dbReference type="Pfam" id="PF06985"/>
    </source>
</evidence>
<proteinExistence type="predicted"/>